<dbReference type="RefSeq" id="WP_200748920.1">
    <property type="nucleotide sequence ID" value="NZ_JAEOAH010000011.1"/>
</dbReference>
<organism evidence="2 3">
    <name type="scientific">Viridibacillus soli</name>
    <dbReference type="NCBI Taxonomy" id="2798301"/>
    <lineage>
        <taxon>Bacteria</taxon>
        <taxon>Bacillati</taxon>
        <taxon>Bacillota</taxon>
        <taxon>Bacilli</taxon>
        <taxon>Bacillales</taxon>
        <taxon>Caryophanaceae</taxon>
        <taxon>Viridibacillus</taxon>
    </lineage>
</organism>
<dbReference type="EMBL" id="JAEOAH010000011">
    <property type="protein sequence ID" value="MBK3495152.1"/>
    <property type="molecule type" value="Genomic_DNA"/>
</dbReference>
<evidence type="ECO:0000256" key="1">
    <source>
        <dbReference type="SAM" id="Phobius"/>
    </source>
</evidence>
<name>A0ABS1H6W8_9BACL</name>
<protein>
    <submittedName>
        <fullName evidence="2">Uncharacterized protein</fullName>
    </submittedName>
</protein>
<dbReference type="Proteomes" id="UP000618943">
    <property type="component" value="Unassembled WGS sequence"/>
</dbReference>
<reference evidence="2 3" key="1">
    <citation type="submission" date="2020-12" db="EMBL/GenBank/DDBJ databases">
        <title>YIM B01967 draft genome.</title>
        <authorList>
            <person name="Yan X."/>
        </authorList>
    </citation>
    <scope>NUCLEOTIDE SEQUENCE [LARGE SCALE GENOMIC DNA]</scope>
    <source>
        <strain evidence="2 3">YIM B01967</strain>
    </source>
</reference>
<comment type="caution">
    <text evidence="2">The sequence shown here is derived from an EMBL/GenBank/DDBJ whole genome shotgun (WGS) entry which is preliminary data.</text>
</comment>
<proteinExistence type="predicted"/>
<keyword evidence="1" id="KW-0812">Transmembrane</keyword>
<keyword evidence="3" id="KW-1185">Reference proteome</keyword>
<gene>
    <name evidence="2" type="ORF">JFL43_09850</name>
</gene>
<evidence type="ECO:0000313" key="2">
    <source>
        <dbReference type="EMBL" id="MBK3495152.1"/>
    </source>
</evidence>
<evidence type="ECO:0000313" key="3">
    <source>
        <dbReference type="Proteomes" id="UP000618943"/>
    </source>
</evidence>
<feature type="transmembrane region" description="Helical" evidence="1">
    <location>
        <begin position="44"/>
        <end position="63"/>
    </location>
</feature>
<sequence>MNKMKKEVDRSIGEKPRFHSNLKKKILLAAKEQQPTKKRMQWKYPVILTTFIIVLCFLAITEWTKHQSDNSAFNRAEFEQFFEEQLKKDNAGIDRSIKVKNTILKMDTETMKNGDVIVLYSRHLKSTGERNELNKLDKTVYFLGYFEKGKKQWKRQYAMLADDDTVNF</sequence>
<keyword evidence="1" id="KW-1133">Transmembrane helix</keyword>
<accession>A0ABS1H6W8</accession>
<keyword evidence="1" id="KW-0472">Membrane</keyword>